<dbReference type="Pfam" id="PF04151">
    <property type="entry name" value="PPC"/>
    <property type="match status" value="1"/>
</dbReference>
<keyword evidence="2" id="KW-0378">Hydrolase</keyword>
<dbReference type="SUPFAM" id="SSF89260">
    <property type="entry name" value="Collagen-binding domain"/>
    <property type="match status" value="1"/>
</dbReference>
<evidence type="ECO:0000256" key="2">
    <source>
        <dbReference type="ARBA" id="ARBA00022801"/>
    </source>
</evidence>
<sequence length="2622" mass="279518">MAVLQSLLAGFRNSRSQTRKSRRNLQRATTTEALEERLLLTNIPDFLISRPGAPDLVYLDFDGHGSTQAFSMDAQHDGTFSNLELEKIEEIFLRVSEDLAPFDIEVRAADLVDPNLSFQNGNALRVVIGANDTDITATLDEWSGAAAENVVTVGDGGGADSITTNYQDLGRDIAYRASRAIGRAVGLTFVGTSPAIRRVDNAPLFATGERDIWSDNGGQDDLSIITKTANSIVFAADDHGNSIATATNVATTANIESIRGVIERNDDTDVFTFSTAAAGTATININVLDLTTRASAITGNSFGAANPGANLDPVLRIFDANGTLVAEDDPANSLSASISTSLAAGRYFIEVSNRGEYGNLGEYTITMDGIDTGSALPVAPQQSNPSAPVNLFLDFNGHVVSNPEVLAQRADGIDRPFYVPVYDTDGDRTSFSAEETAQIEEIWARVAEDFAPFDVNVTTSDPFVYRDREGILVAIGGDGSWQVTPLGTGFAELNTFNSGGDDNNAVVFSDTFTSPKETALEISATIAKSMGIETYIDANTGNRVAGLPAYGPIGGDSVSSLRDVFLQGPGSTAGNPIQDPIGIITNTQNRISFRRDVQGNGFATAAAINVTQGDEVLTGIIEQQDDQDWFTFRTVEATAEISITGLDLTVDSLGNPVPGITNPGANFDPVIRLYRNVADSLVLVNSDGDFPLTPNPNDASPASLKATIVETIPAGQYYISVSNIRDLNTGASEYGNVGQYTITMKGVDGTPAVVSFQPDPTQPRVESISENDNVVVGIGRVDRPQGQPASSSLTVQLQSTDTSELIVPQQVVIPPGQTFVLFDVTAVDDSVLDGDQNVTVQAFVGGKLNSEVRLKVRDHETISATVNPDPVKENAGPGGAVLTVTRSNTDIDAANHWIAAGDSIQERDPSGAVIRTIPVEWPGGTGRPAGEIVHDILVLQDGNVAVYNGTGRVFLSVYNVTLGTWDHFAEPGLSANTSADETVGGLASVGDYIFLTDLESFDGDERGIVRVNTLTGEVVRFADSSVGSRLFYHESNRIVEAHAVTGEIVRTLTPTPTLSTFNTLEAITFDGNNLWALFDRTTSASSLVELQKLNPDTGEILEVHSIPLAGSGFFFSFEEIGMTVLNDLIYFNIPFYSSTFAFNRVIQSYNPANRQFASGLIPVDSLNSIVIGPATGSLKGDGTLGNPDVLLFHGYPGTIGGGFGNNRVYMVNPLTGRVVNSFATGDGASISTFFRSSGIEGMNDVSRDGTVLNQLIYLNVDDPFDPNDNLIRVFDRTGVPVDLDLNTVVIDGVPHDFSGFSPFRNAEIAGGDVPGLVAQELSFRDVSIGINDQLLYGLVENGTQISVYDPETLIFERNIQLDAVVNAISVDEEGHILGGGPNGSVVIFDADGTTIATLDASSLGLANVADVDTNISKEVIISDTNGVVIIGPRDAIFVDDASQFAVDVTVDAKTTFSSFGRHSTLPTGPVIVRLTSDDLTELQVPIEVEIPVGQASVSVPIDVIDDNILDGAQLVTITGTADNYVSDATIVTVTDAEQVGVEIMPSEVAETDGLLPNQIRIFRSDVDGPFTVPESTFGQVTTPVPITDRDVTLSHITLVDQISRVTDVDVSITLQHGFIPDLDVALVSPSGTRVQLFADLGSNETNMTGTIFDDEAATRIRDGVAPYTGRFIPRELLSKFDGEDPSGTWTLEVVDDNVTDVGTLLSWSLDIDTVGISETRVTLISSDPSEATVTTTTVVIPAAREEVYVDLTAIDDSIVDGTQTVTISIDTMNLVGFDPGMDTVDVTDVETLQISLDTLVVSEGDGPNAISGTITRSDSDMSQPLIVTLVSSDTSELAVASPIVIPIGEATASFTIDAIDDFDFDGDQSVTIEASAPGYISTTSDEITVTDQEPRLALTTLTPDVAEDAGTITISLSRLDANDLSQPLTVTLVSSDLTELTVPTTLIIGIGQVSTTFTATIVEDTLLDGPQTVKITAADQNVANPAVNSGTLDIVVEDAEFISITVPAGQNSFLENAGDNVTTGTVSVSSLGHTQPIIVSLTNSDPTEISIPTEVLIPVGATSATFQINAVNDSVIDRDQSVTVTGTSVGYRNGVLNLTVQDHEPPIPVGPESVVEDPTPTISWDPVGGATRYDLWVNDVSRGIVQLFRLDNIPATQTSFTPTQELGVGRYRYWVRAYDDLEQPGFWSDPYDFRIRTRPQMVSPTNQSFVASATFPEISWTTVVDTDRYDLWVNNLSTGESQVIRETNLQTTSFASQANLPGGTYRAWVRASVQDDVYTANNGDVPAFVDGFWSTPITFTVLSSPTNVRPSGATFDRTPTIEWDAVDGAENYYIWITLRNPGETPEVILRDRFVVGTSRTPEMDLENGRYAVWVKAVAADGTESAWSPATEFTVGGRPDIVSPVDESTTSSTPTFLWTSVAGADRYEFWMDRTDVAQSKVVYNDSVQTTSLAITSPLASGTYRVWIRAISEMGERSFWSKPVDITVASSDIKSPAIELPSTSGTLLTNVPVASTPETGDERYEVAPTVSDEMLIPTETVTATEAAEVAGPSTEVADDVVFDAGEVVDAVMADLATSDWWTGESKTTEQEASSPQFAAALGLGLITGGRIRRRQGDRRTDDEG</sequence>
<keyword evidence="6" id="KW-1185">Reference proteome</keyword>
<dbReference type="PROSITE" id="PS50853">
    <property type="entry name" value="FN3"/>
    <property type="match status" value="2"/>
</dbReference>
<dbReference type="InterPro" id="IPR002884">
    <property type="entry name" value="P_dom"/>
</dbReference>
<dbReference type="InterPro" id="IPR011044">
    <property type="entry name" value="Quino_amine_DH_bsu"/>
</dbReference>
<dbReference type="SUPFAM" id="SSF49785">
    <property type="entry name" value="Galactose-binding domain-like"/>
    <property type="match status" value="1"/>
</dbReference>
<evidence type="ECO:0000313" key="6">
    <source>
        <dbReference type="Proteomes" id="UP000187735"/>
    </source>
</evidence>
<protein>
    <submittedName>
        <fullName evidence="5">Regulatory P domain of the subtilisin-like proprotein convertase and other protease</fullName>
    </submittedName>
</protein>
<keyword evidence="1 5" id="KW-0645">Protease</keyword>
<dbReference type="KEGG" id="fmr:Fuma_04498"/>
<dbReference type="OrthoDB" id="220114at2"/>
<evidence type="ECO:0000313" key="5">
    <source>
        <dbReference type="EMBL" id="APZ94848.1"/>
    </source>
</evidence>
<dbReference type="SUPFAM" id="SSF49265">
    <property type="entry name" value="Fibronectin type III"/>
    <property type="match status" value="2"/>
</dbReference>
<dbReference type="InterPro" id="IPR038081">
    <property type="entry name" value="CalX-like_sf"/>
</dbReference>
<dbReference type="Pfam" id="PF01483">
    <property type="entry name" value="P_proprotein"/>
    <property type="match status" value="1"/>
</dbReference>
<dbReference type="InterPro" id="IPR036116">
    <property type="entry name" value="FN3_sf"/>
</dbReference>
<evidence type="ECO:0000256" key="1">
    <source>
        <dbReference type="ARBA" id="ARBA00022670"/>
    </source>
</evidence>
<dbReference type="InterPro" id="IPR003961">
    <property type="entry name" value="FN3_dom"/>
</dbReference>
<feature type="domain" description="Fibronectin type-III" evidence="3">
    <location>
        <begin position="2105"/>
        <end position="2200"/>
    </location>
</feature>
<dbReference type="PROSITE" id="PS51829">
    <property type="entry name" value="P_HOMO_B"/>
    <property type="match status" value="1"/>
</dbReference>
<dbReference type="InterPro" id="IPR007280">
    <property type="entry name" value="Peptidase_C_arc/bac"/>
</dbReference>
<organism evidence="5 6">
    <name type="scientific">Fuerstiella marisgermanici</name>
    <dbReference type="NCBI Taxonomy" id="1891926"/>
    <lineage>
        <taxon>Bacteria</taxon>
        <taxon>Pseudomonadati</taxon>
        <taxon>Planctomycetota</taxon>
        <taxon>Planctomycetia</taxon>
        <taxon>Planctomycetales</taxon>
        <taxon>Planctomycetaceae</taxon>
        <taxon>Fuerstiella</taxon>
    </lineage>
</organism>
<dbReference type="GO" id="GO:0006508">
    <property type="term" value="P:proteolysis"/>
    <property type="evidence" value="ECO:0007669"/>
    <property type="project" value="UniProtKB-KW"/>
</dbReference>
<evidence type="ECO:0000259" key="4">
    <source>
        <dbReference type="PROSITE" id="PS51829"/>
    </source>
</evidence>
<dbReference type="GO" id="GO:0004252">
    <property type="term" value="F:serine-type endopeptidase activity"/>
    <property type="evidence" value="ECO:0007669"/>
    <property type="project" value="InterPro"/>
</dbReference>
<dbReference type="InterPro" id="IPR013783">
    <property type="entry name" value="Ig-like_fold"/>
</dbReference>
<accession>A0A1P8WLB4</accession>
<dbReference type="EMBL" id="CP017641">
    <property type="protein sequence ID" value="APZ94848.1"/>
    <property type="molecule type" value="Genomic_DNA"/>
</dbReference>
<gene>
    <name evidence="5" type="ORF">Fuma_04498</name>
</gene>
<proteinExistence type="predicted"/>
<evidence type="ECO:0000259" key="3">
    <source>
        <dbReference type="PROSITE" id="PS50853"/>
    </source>
</evidence>
<dbReference type="SUPFAM" id="SSF50969">
    <property type="entry name" value="YVTN repeat-like/Quinoprotein amine dehydrogenase"/>
    <property type="match status" value="1"/>
</dbReference>
<feature type="domain" description="P/Homo B" evidence="4">
    <location>
        <begin position="1571"/>
        <end position="1719"/>
    </location>
</feature>
<reference evidence="5 6" key="1">
    <citation type="journal article" date="2016" name="Front. Microbiol.">
        <title>Fuerstia marisgermanicae gen. nov., sp. nov., an Unusual Member of the Phylum Planctomycetes from the German Wadden Sea.</title>
        <authorList>
            <person name="Kohn T."/>
            <person name="Heuer A."/>
            <person name="Jogler M."/>
            <person name="Vollmers J."/>
            <person name="Boedeker C."/>
            <person name="Bunk B."/>
            <person name="Rast P."/>
            <person name="Borchert D."/>
            <person name="Glockner I."/>
            <person name="Freese H.M."/>
            <person name="Klenk H.P."/>
            <person name="Overmann J."/>
            <person name="Kaster A.K."/>
            <person name="Rohde M."/>
            <person name="Wiegand S."/>
            <person name="Jogler C."/>
        </authorList>
    </citation>
    <scope>NUCLEOTIDE SEQUENCE [LARGE SCALE GENOMIC DNA]</scope>
    <source>
        <strain evidence="5 6">NH11</strain>
    </source>
</reference>
<dbReference type="Proteomes" id="UP000187735">
    <property type="component" value="Chromosome"/>
</dbReference>
<dbReference type="Gene3D" id="2.60.40.10">
    <property type="entry name" value="Immunoglobulins"/>
    <property type="match status" value="4"/>
</dbReference>
<feature type="domain" description="Fibronectin type-III" evidence="3">
    <location>
        <begin position="2397"/>
        <end position="2489"/>
    </location>
</feature>
<dbReference type="SUPFAM" id="SSF141072">
    <property type="entry name" value="CalX-like"/>
    <property type="match status" value="2"/>
</dbReference>
<dbReference type="STRING" id="1891926.Fuma_04498"/>
<dbReference type="Gene3D" id="2.60.120.260">
    <property type="entry name" value="Galactose-binding domain-like"/>
    <property type="match status" value="1"/>
</dbReference>
<dbReference type="RefSeq" id="WP_077026096.1">
    <property type="nucleotide sequence ID" value="NZ_CP017641.1"/>
</dbReference>
<dbReference type="InterPro" id="IPR008979">
    <property type="entry name" value="Galactose-bd-like_sf"/>
</dbReference>
<name>A0A1P8WLB4_9PLAN</name>
<dbReference type="Gene3D" id="2.60.120.380">
    <property type="match status" value="2"/>
</dbReference>